<keyword evidence="1" id="KW-0472">Membrane</keyword>
<sequence length="110" mass="12254">MELDNYYETIHKRDKFMFLFGLAAGFMFAVSFMLDNPATDYYSVNLTGVTASSTTSPPALNFTLHVETKVWCSKTASATGKRPCRTPALSSEKGLCRACAQSREGREPRR</sequence>
<keyword evidence="1" id="KW-1133">Transmembrane helix</keyword>
<evidence type="ECO:0000313" key="2">
    <source>
        <dbReference type="EnsemblPlants" id="TuG1812G0200002075.01.T01"/>
    </source>
</evidence>
<evidence type="ECO:0000313" key="3">
    <source>
        <dbReference type="Proteomes" id="UP000015106"/>
    </source>
</evidence>
<reference evidence="3" key="1">
    <citation type="journal article" date="2013" name="Nature">
        <title>Draft genome of the wheat A-genome progenitor Triticum urartu.</title>
        <authorList>
            <person name="Ling H.Q."/>
            <person name="Zhao S."/>
            <person name="Liu D."/>
            <person name="Wang J."/>
            <person name="Sun H."/>
            <person name="Zhang C."/>
            <person name="Fan H."/>
            <person name="Li D."/>
            <person name="Dong L."/>
            <person name="Tao Y."/>
            <person name="Gao C."/>
            <person name="Wu H."/>
            <person name="Li Y."/>
            <person name="Cui Y."/>
            <person name="Guo X."/>
            <person name="Zheng S."/>
            <person name="Wang B."/>
            <person name="Yu K."/>
            <person name="Liang Q."/>
            <person name="Yang W."/>
            <person name="Lou X."/>
            <person name="Chen J."/>
            <person name="Feng M."/>
            <person name="Jian J."/>
            <person name="Zhang X."/>
            <person name="Luo G."/>
            <person name="Jiang Y."/>
            <person name="Liu J."/>
            <person name="Wang Z."/>
            <person name="Sha Y."/>
            <person name="Zhang B."/>
            <person name="Wu H."/>
            <person name="Tang D."/>
            <person name="Shen Q."/>
            <person name="Xue P."/>
            <person name="Zou S."/>
            <person name="Wang X."/>
            <person name="Liu X."/>
            <person name="Wang F."/>
            <person name="Yang Y."/>
            <person name="An X."/>
            <person name="Dong Z."/>
            <person name="Zhang K."/>
            <person name="Zhang X."/>
            <person name="Luo M.C."/>
            <person name="Dvorak J."/>
            <person name="Tong Y."/>
            <person name="Wang J."/>
            <person name="Yang H."/>
            <person name="Li Z."/>
            <person name="Wang D."/>
            <person name="Zhang A."/>
            <person name="Wang J."/>
        </authorList>
    </citation>
    <scope>NUCLEOTIDE SEQUENCE</scope>
    <source>
        <strain evidence="3">cv. G1812</strain>
    </source>
</reference>
<feature type="transmembrane region" description="Helical" evidence="1">
    <location>
        <begin position="16"/>
        <end position="34"/>
    </location>
</feature>
<accession>A0A8R7PCB9</accession>
<dbReference type="Gramene" id="TuG1812G0200002075.01.T01">
    <property type="protein sequence ID" value="TuG1812G0200002075.01.T01"/>
    <property type="gene ID" value="TuG1812G0200002075.01"/>
</dbReference>
<keyword evidence="3" id="KW-1185">Reference proteome</keyword>
<dbReference type="AlphaFoldDB" id="A0A8R7PCB9"/>
<name>A0A8R7PCB9_TRIUA</name>
<evidence type="ECO:0000256" key="1">
    <source>
        <dbReference type="SAM" id="Phobius"/>
    </source>
</evidence>
<reference evidence="2" key="2">
    <citation type="submission" date="2018-03" db="EMBL/GenBank/DDBJ databases">
        <title>The Triticum urartu genome reveals the dynamic nature of wheat genome evolution.</title>
        <authorList>
            <person name="Ling H."/>
            <person name="Ma B."/>
            <person name="Shi X."/>
            <person name="Liu H."/>
            <person name="Dong L."/>
            <person name="Sun H."/>
            <person name="Cao Y."/>
            <person name="Gao Q."/>
            <person name="Zheng S."/>
            <person name="Li Y."/>
            <person name="Yu Y."/>
            <person name="Du H."/>
            <person name="Qi M."/>
            <person name="Li Y."/>
            <person name="Yu H."/>
            <person name="Cui Y."/>
            <person name="Wang N."/>
            <person name="Chen C."/>
            <person name="Wu H."/>
            <person name="Zhao Y."/>
            <person name="Zhang J."/>
            <person name="Li Y."/>
            <person name="Zhou W."/>
            <person name="Zhang B."/>
            <person name="Hu W."/>
            <person name="Eijk M."/>
            <person name="Tang J."/>
            <person name="Witsenboer H."/>
            <person name="Zhao S."/>
            <person name="Li Z."/>
            <person name="Zhang A."/>
            <person name="Wang D."/>
            <person name="Liang C."/>
        </authorList>
    </citation>
    <scope>NUCLEOTIDE SEQUENCE [LARGE SCALE GENOMIC DNA]</scope>
    <source>
        <strain evidence="2">cv. G1812</strain>
    </source>
</reference>
<reference evidence="2" key="3">
    <citation type="submission" date="2022-06" db="UniProtKB">
        <authorList>
            <consortium name="EnsemblPlants"/>
        </authorList>
    </citation>
    <scope>IDENTIFICATION</scope>
</reference>
<keyword evidence="1" id="KW-0812">Transmembrane</keyword>
<dbReference type="Proteomes" id="UP000015106">
    <property type="component" value="Chromosome 2"/>
</dbReference>
<organism evidence="2 3">
    <name type="scientific">Triticum urartu</name>
    <name type="common">Red wild einkorn</name>
    <name type="synonym">Crithodium urartu</name>
    <dbReference type="NCBI Taxonomy" id="4572"/>
    <lineage>
        <taxon>Eukaryota</taxon>
        <taxon>Viridiplantae</taxon>
        <taxon>Streptophyta</taxon>
        <taxon>Embryophyta</taxon>
        <taxon>Tracheophyta</taxon>
        <taxon>Spermatophyta</taxon>
        <taxon>Magnoliopsida</taxon>
        <taxon>Liliopsida</taxon>
        <taxon>Poales</taxon>
        <taxon>Poaceae</taxon>
        <taxon>BOP clade</taxon>
        <taxon>Pooideae</taxon>
        <taxon>Triticodae</taxon>
        <taxon>Triticeae</taxon>
        <taxon>Triticinae</taxon>
        <taxon>Triticum</taxon>
    </lineage>
</organism>
<proteinExistence type="predicted"/>
<protein>
    <submittedName>
        <fullName evidence="2">Uncharacterized protein</fullName>
    </submittedName>
</protein>
<dbReference type="EnsemblPlants" id="TuG1812G0200002075.01.T01">
    <property type="protein sequence ID" value="TuG1812G0200002075.01.T01"/>
    <property type="gene ID" value="TuG1812G0200002075.01"/>
</dbReference>